<gene>
    <name evidence="1" type="ORF">Patl1_09846</name>
</gene>
<proteinExistence type="predicted"/>
<comment type="caution">
    <text evidence="1">The sequence shown here is derived from an EMBL/GenBank/DDBJ whole genome shotgun (WGS) entry which is preliminary data.</text>
</comment>
<sequence length="479" mass="54501">MGKSLHVKEEEESLENSIEKRTEPYKAASKRNWQIFKAYYESHPEALFYPMTIEKDTAFHIAASQGDTNLIRELLGIISEPSKIREVLTQLTDEHGNTVLHEVAAIGNVRAAAFMVSKLRESCEGNRELEQSLKVKNKLGETPLYRAAALGKTRMAQYLASEIKKVGGNIRGHFYRYDQITILHVAVLGRHFETAFWLLKKARELGQAKEMNGLTCLHLLALMPSAFPSTSRMGRLKKFIYSCLPRIPEDEDDEDEDELGSKNQTGNVLRLDVAMNFSACYRYKQQFQGCLLPFGKESLKAWNGPKMEEISKEKRNHAFSKRLVKLLVTQDVSWNASFLAQDITISIGLGQGRKAEGTSEVIPLDKTRSSSPETPLIMAARTGIKEIVYEILKEYPEAVDHVSENEQNILHVAIMHRNEKIFNLIQKKVINLHRLASKIDHNGYTILHHVADMTYYHATRPGPAFQLQEELEWSKVSLY</sequence>
<evidence type="ECO:0000313" key="1">
    <source>
        <dbReference type="EMBL" id="KAJ0081615.1"/>
    </source>
</evidence>
<protein>
    <submittedName>
        <fullName evidence="1">Uncharacterized protein</fullName>
    </submittedName>
</protein>
<evidence type="ECO:0000313" key="2">
    <source>
        <dbReference type="Proteomes" id="UP001164250"/>
    </source>
</evidence>
<reference evidence="2" key="1">
    <citation type="journal article" date="2023" name="G3 (Bethesda)">
        <title>Genome assembly and association tests identify interacting loci associated with vigor, precocity, and sex in interspecific pistachio rootstocks.</title>
        <authorList>
            <person name="Palmer W."/>
            <person name="Jacygrad E."/>
            <person name="Sagayaradj S."/>
            <person name="Cavanaugh K."/>
            <person name="Han R."/>
            <person name="Bertier L."/>
            <person name="Beede B."/>
            <person name="Kafkas S."/>
            <person name="Golino D."/>
            <person name="Preece J."/>
            <person name="Michelmore R."/>
        </authorList>
    </citation>
    <scope>NUCLEOTIDE SEQUENCE [LARGE SCALE GENOMIC DNA]</scope>
</reference>
<keyword evidence="2" id="KW-1185">Reference proteome</keyword>
<accession>A0ACC1A5V7</accession>
<name>A0ACC1A5V7_9ROSI</name>
<dbReference type="Proteomes" id="UP001164250">
    <property type="component" value="Chromosome 12"/>
</dbReference>
<dbReference type="EMBL" id="CM047908">
    <property type="protein sequence ID" value="KAJ0081615.1"/>
    <property type="molecule type" value="Genomic_DNA"/>
</dbReference>
<organism evidence="1 2">
    <name type="scientific">Pistacia atlantica</name>
    <dbReference type="NCBI Taxonomy" id="434234"/>
    <lineage>
        <taxon>Eukaryota</taxon>
        <taxon>Viridiplantae</taxon>
        <taxon>Streptophyta</taxon>
        <taxon>Embryophyta</taxon>
        <taxon>Tracheophyta</taxon>
        <taxon>Spermatophyta</taxon>
        <taxon>Magnoliopsida</taxon>
        <taxon>eudicotyledons</taxon>
        <taxon>Gunneridae</taxon>
        <taxon>Pentapetalae</taxon>
        <taxon>rosids</taxon>
        <taxon>malvids</taxon>
        <taxon>Sapindales</taxon>
        <taxon>Anacardiaceae</taxon>
        <taxon>Pistacia</taxon>
    </lineage>
</organism>